<sequence length="123" mass="13865">MRIGKDFILFTKKESTMTCLLFSQTFCETEGLTEVIVPIPSWSSTTRNPVMDDPEKFATQLSIICKYSPFKSEAELMKQFDVIYGKSGTLVVIYNLKLMLDGKPELDIQTDEVDILIAGGLEK</sequence>
<protein>
    <submittedName>
        <fullName evidence="1">MORC CW-type zinc finger protein 1</fullName>
    </submittedName>
</protein>
<keyword evidence="2" id="KW-1185">Reference proteome</keyword>
<reference evidence="1" key="1">
    <citation type="submission" date="2021-08" db="EMBL/GenBank/DDBJ databases">
        <title>The first chromosome-level gecko genome reveals the dynamic sex chromosomes of Neotropical dwarf geckos (Sphaerodactylidae: Sphaerodactylus).</title>
        <authorList>
            <person name="Pinto B.J."/>
            <person name="Keating S.E."/>
            <person name="Gamble T."/>
        </authorList>
    </citation>
    <scope>NUCLEOTIDE SEQUENCE</scope>
    <source>
        <strain evidence="1">TG3544</strain>
    </source>
</reference>
<dbReference type="Proteomes" id="UP000827872">
    <property type="component" value="Linkage Group LG04"/>
</dbReference>
<evidence type="ECO:0000313" key="1">
    <source>
        <dbReference type="EMBL" id="KAH8004656.1"/>
    </source>
</evidence>
<dbReference type="EMBL" id="CM037617">
    <property type="protein sequence ID" value="KAH8004656.1"/>
    <property type="molecule type" value="Genomic_DNA"/>
</dbReference>
<gene>
    <name evidence="1" type="primary">MORC1</name>
    <name evidence="1" type="ORF">K3G42_016563</name>
</gene>
<organism evidence="1 2">
    <name type="scientific">Sphaerodactylus townsendi</name>
    <dbReference type="NCBI Taxonomy" id="933632"/>
    <lineage>
        <taxon>Eukaryota</taxon>
        <taxon>Metazoa</taxon>
        <taxon>Chordata</taxon>
        <taxon>Craniata</taxon>
        <taxon>Vertebrata</taxon>
        <taxon>Euteleostomi</taxon>
        <taxon>Lepidosauria</taxon>
        <taxon>Squamata</taxon>
        <taxon>Bifurcata</taxon>
        <taxon>Gekkota</taxon>
        <taxon>Sphaerodactylidae</taxon>
        <taxon>Sphaerodactylus</taxon>
    </lineage>
</organism>
<name>A0ACB8FH44_9SAUR</name>
<evidence type="ECO:0000313" key="2">
    <source>
        <dbReference type="Proteomes" id="UP000827872"/>
    </source>
</evidence>
<proteinExistence type="predicted"/>
<accession>A0ACB8FH44</accession>
<comment type="caution">
    <text evidence="1">The sequence shown here is derived from an EMBL/GenBank/DDBJ whole genome shotgun (WGS) entry which is preliminary data.</text>
</comment>